<dbReference type="GO" id="GO:0051015">
    <property type="term" value="F:actin filament binding"/>
    <property type="evidence" value="ECO:0007669"/>
    <property type="project" value="TreeGrafter"/>
</dbReference>
<evidence type="ECO:0000256" key="3">
    <source>
        <dbReference type="ARBA" id="ARBA00023123"/>
    </source>
</evidence>
<dbReference type="GO" id="GO:0007015">
    <property type="term" value="P:actin filament organization"/>
    <property type="evidence" value="ECO:0007669"/>
    <property type="project" value="TreeGrafter"/>
</dbReference>
<dbReference type="AlphaFoldDB" id="A0A814EKE7"/>
<accession>A0A814EKE7</accession>
<keyword evidence="5 6" id="KW-0009">Actin-binding</keyword>
<dbReference type="PANTHER" id="PTHR13140:SF706">
    <property type="entry name" value="DILUTE CLASS UNCONVENTIONAL MYOSIN, ISOFORM C"/>
    <property type="match status" value="1"/>
</dbReference>
<evidence type="ECO:0000256" key="6">
    <source>
        <dbReference type="PROSITE-ProRule" id="PRU00782"/>
    </source>
</evidence>
<keyword evidence="3 6" id="KW-0518">Myosin</keyword>
<dbReference type="PANTHER" id="PTHR13140">
    <property type="entry name" value="MYOSIN"/>
    <property type="match status" value="1"/>
</dbReference>
<keyword evidence="10" id="KW-1185">Reference proteome</keyword>
<comment type="similarity">
    <text evidence="6">Belongs to the TRAFAC class myosin-kinesin ATPase superfamily. Myosin family.</text>
</comment>
<reference evidence="9" key="1">
    <citation type="submission" date="2021-02" db="EMBL/GenBank/DDBJ databases">
        <authorList>
            <person name="Nowell W R."/>
        </authorList>
    </citation>
    <scope>NUCLEOTIDE SEQUENCE</scope>
    <source>
        <strain evidence="9">Ploen Becks lab</strain>
    </source>
</reference>
<dbReference type="Pfam" id="PF00063">
    <property type="entry name" value="Myosin_head"/>
    <property type="match status" value="1"/>
</dbReference>
<keyword evidence="2" id="KW-0067">ATP-binding</keyword>
<feature type="compositionally biased region" description="Polar residues" evidence="7">
    <location>
        <begin position="19"/>
        <end position="40"/>
    </location>
</feature>
<feature type="compositionally biased region" description="Low complexity" evidence="7">
    <location>
        <begin position="41"/>
        <end position="52"/>
    </location>
</feature>
<dbReference type="Proteomes" id="UP000663879">
    <property type="component" value="Unassembled WGS sequence"/>
</dbReference>
<evidence type="ECO:0000256" key="1">
    <source>
        <dbReference type="ARBA" id="ARBA00022741"/>
    </source>
</evidence>
<evidence type="ECO:0000313" key="9">
    <source>
        <dbReference type="EMBL" id="CAF0968514.1"/>
    </source>
</evidence>
<dbReference type="GO" id="GO:0000146">
    <property type="term" value="F:microfilament motor activity"/>
    <property type="evidence" value="ECO:0007669"/>
    <property type="project" value="TreeGrafter"/>
</dbReference>
<feature type="region of interest" description="Disordered" evidence="7">
    <location>
        <begin position="1"/>
        <end position="59"/>
    </location>
</feature>
<dbReference type="GO" id="GO:0016020">
    <property type="term" value="C:membrane"/>
    <property type="evidence" value="ECO:0007669"/>
    <property type="project" value="TreeGrafter"/>
</dbReference>
<evidence type="ECO:0000256" key="5">
    <source>
        <dbReference type="ARBA" id="ARBA00023203"/>
    </source>
</evidence>
<evidence type="ECO:0000259" key="8">
    <source>
        <dbReference type="PROSITE" id="PS51456"/>
    </source>
</evidence>
<dbReference type="PROSITE" id="PS51456">
    <property type="entry name" value="MYOSIN_MOTOR"/>
    <property type="match status" value="1"/>
</dbReference>
<protein>
    <recommendedName>
        <fullName evidence="8">Myosin motor domain-containing protein</fullName>
    </recommendedName>
</protein>
<dbReference type="InterPro" id="IPR027417">
    <property type="entry name" value="P-loop_NTPase"/>
</dbReference>
<dbReference type="GO" id="GO:0005524">
    <property type="term" value="F:ATP binding"/>
    <property type="evidence" value="ECO:0007669"/>
    <property type="project" value="UniProtKB-KW"/>
</dbReference>
<evidence type="ECO:0000313" key="10">
    <source>
        <dbReference type="Proteomes" id="UP000663879"/>
    </source>
</evidence>
<evidence type="ECO:0000256" key="7">
    <source>
        <dbReference type="SAM" id="MobiDB-lite"/>
    </source>
</evidence>
<evidence type="ECO:0000256" key="4">
    <source>
        <dbReference type="ARBA" id="ARBA00023175"/>
    </source>
</evidence>
<dbReference type="GO" id="GO:0005737">
    <property type="term" value="C:cytoplasm"/>
    <property type="evidence" value="ECO:0007669"/>
    <property type="project" value="TreeGrafter"/>
</dbReference>
<feature type="domain" description="Myosin motor" evidence="8">
    <location>
        <begin position="356"/>
        <end position="488"/>
    </location>
</feature>
<keyword evidence="4" id="KW-0505">Motor protein</keyword>
<sequence length="488" mass="55604">MMSFFKKDDKDRKKKTSENDVSSSSDQTLNPDESTLNPVLSSSSKSSIDSSIQPQIVLPPKPKKGILKTMSKFGHVNLTPKLYQKIDLIKNVAPPVQTPEEPKSIEASIPNFSKRNSVFLNENVINSAQILPDLKNIPIYIIPENVSNDSVLEPYLHRKVYVSVRSIPQIKINTKHLENGQTESEDSRNIPIIVDNLDLEFLPGDQLMFINEENILGRSLNEVKNILNDLCQFNKEHLIKFTVRTRLDYSDFILKNFYLNLSQHSEKLRKKLSNDQISPQPIDPLEINQVWYVQPNGYLSAKIFAKVIHKNSNTSLESLSGNNVTEVINFKIKLDNGKIIEVSEDCLEKSNPIQFDYCSDLTKLRFINETSLIHCIRQRFVSLNLNYTLIGNQNLLAIGANEDKNMIRMIRNLKQLDLPPHVYSQTQLVYKNMLSNRQDQSIVLMGHSNSAKSVNTKLIMSYLFKIAGSSSASNFNGKLTKKIIYFRS</sequence>
<organism evidence="9 10">
    <name type="scientific">Brachionus calyciflorus</name>
    <dbReference type="NCBI Taxonomy" id="104777"/>
    <lineage>
        <taxon>Eukaryota</taxon>
        <taxon>Metazoa</taxon>
        <taxon>Spiralia</taxon>
        <taxon>Gnathifera</taxon>
        <taxon>Rotifera</taxon>
        <taxon>Eurotatoria</taxon>
        <taxon>Monogononta</taxon>
        <taxon>Pseudotrocha</taxon>
        <taxon>Ploima</taxon>
        <taxon>Brachionidae</taxon>
        <taxon>Brachionus</taxon>
    </lineage>
</organism>
<keyword evidence="1" id="KW-0547">Nucleotide-binding</keyword>
<evidence type="ECO:0000256" key="2">
    <source>
        <dbReference type="ARBA" id="ARBA00022840"/>
    </source>
</evidence>
<gene>
    <name evidence="9" type="ORF">OXX778_LOCUS14794</name>
</gene>
<dbReference type="SUPFAM" id="SSF52540">
    <property type="entry name" value="P-loop containing nucleoside triphosphate hydrolases"/>
    <property type="match status" value="1"/>
</dbReference>
<feature type="compositionally biased region" description="Basic and acidic residues" evidence="7">
    <location>
        <begin position="1"/>
        <end position="11"/>
    </location>
</feature>
<proteinExistence type="inferred from homology"/>
<dbReference type="OrthoDB" id="2914378at2759"/>
<comment type="caution">
    <text evidence="6">Lacks conserved residue(s) required for the propagation of feature annotation.</text>
</comment>
<comment type="caution">
    <text evidence="9">The sequence shown here is derived from an EMBL/GenBank/DDBJ whole genome shotgun (WGS) entry which is preliminary data.</text>
</comment>
<dbReference type="Gene3D" id="3.40.850.10">
    <property type="entry name" value="Kinesin motor domain"/>
    <property type="match status" value="1"/>
</dbReference>
<dbReference type="EMBL" id="CAJNOC010003116">
    <property type="protein sequence ID" value="CAF0968514.1"/>
    <property type="molecule type" value="Genomic_DNA"/>
</dbReference>
<dbReference type="GO" id="GO:0016459">
    <property type="term" value="C:myosin complex"/>
    <property type="evidence" value="ECO:0007669"/>
    <property type="project" value="UniProtKB-KW"/>
</dbReference>
<name>A0A814EKE7_9BILA</name>
<dbReference type="InterPro" id="IPR036961">
    <property type="entry name" value="Kinesin_motor_dom_sf"/>
</dbReference>
<dbReference type="InterPro" id="IPR001609">
    <property type="entry name" value="Myosin_head_motor_dom-like"/>
</dbReference>